<keyword evidence="3" id="KW-0731">Sigma factor</keyword>
<dbReference type="InterPro" id="IPR014284">
    <property type="entry name" value="RNA_pol_sigma-70_dom"/>
</dbReference>
<dbReference type="InterPro" id="IPR036388">
    <property type="entry name" value="WH-like_DNA-bd_sf"/>
</dbReference>
<dbReference type="InterPro" id="IPR039425">
    <property type="entry name" value="RNA_pol_sigma-70-like"/>
</dbReference>
<dbReference type="InterPro" id="IPR013325">
    <property type="entry name" value="RNA_pol_sigma_r2"/>
</dbReference>
<dbReference type="EMBL" id="MHOS01000012">
    <property type="protein sequence ID" value="OGZ69202.1"/>
    <property type="molecule type" value="Genomic_DNA"/>
</dbReference>
<dbReference type="Pfam" id="PF04542">
    <property type="entry name" value="Sigma70_r2"/>
    <property type="match status" value="1"/>
</dbReference>
<dbReference type="NCBIfam" id="TIGR02937">
    <property type="entry name" value="sigma70-ECF"/>
    <property type="match status" value="1"/>
</dbReference>
<keyword evidence="2" id="KW-0805">Transcription regulation</keyword>
<feature type="domain" description="RNA polymerase sigma-70 region 2" evidence="5">
    <location>
        <begin position="31"/>
        <end position="99"/>
    </location>
</feature>
<evidence type="ECO:0000256" key="3">
    <source>
        <dbReference type="ARBA" id="ARBA00023082"/>
    </source>
</evidence>
<dbReference type="Pfam" id="PF08281">
    <property type="entry name" value="Sigma70_r4_2"/>
    <property type="match status" value="1"/>
</dbReference>
<dbReference type="GO" id="GO:0003677">
    <property type="term" value="F:DNA binding"/>
    <property type="evidence" value="ECO:0007669"/>
    <property type="project" value="InterPro"/>
</dbReference>
<comment type="similarity">
    <text evidence="1">Belongs to the sigma-70 factor family. ECF subfamily.</text>
</comment>
<evidence type="ECO:0000259" key="6">
    <source>
        <dbReference type="Pfam" id="PF08281"/>
    </source>
</evidence>
<dbReference type="InterPro" id="IPR013249">
    <property type="entry name" value="RNA_pol_sigma70_r4_t2"/>
</dbReference>
<feature type="domain" description="RNA polymerase sigma factor 70 region 4 type 2" evidence="6">
    <location>
        <begin position="128"/>
        <end position="180"/>
    </location>
</feature>
<name>A0A1G2I2Z8_9BACT</name>
<proteinExistence type="inferred from homology"/>
<gene>
    <name evidence="7" type="ORF">A3D35_03285</name>
</gene>
<dbReference type="SUPFAM" id="SSF88946">
    <property type="entry name" value="Sigma2 domain of RNA polymerase sigma factors"/>
    <property type="match status" value="1"/>
</dbReference>
<organism evidence="7 8">
    <name type="scientific">Candidatus Staskawiczbacteria bacterium RIFCSPHIGHO2_02_FULL_34_9</name>
    <dbReference type="NCBI Taxonomy" id="1802206"/>
    <lineage>
        <taxon>Bacteria</taxon>
        <taxon>Candidatus Staskawicziibacteriota</taxon>
    </lineage>
</organism>
<dbReference type="Gene3D" id="1.10.1740.10">
    <property type="match status" value="1"/>
</dbReference>
<dbReference type="PANTHER" id="PTHR43133:SF57">
    <property type="entry name" value="RNA POLYMERASE SIGMA-70 FACTOR"/>
    <property type="match status" value="1"/>
</dbReference>
<dbReference type="InterPro" id="IPR013324">
    <property type="entry name" value="RNA_pol_sigma_r3/r4-like"/>
</dbReference>
<evidence type="ECO:0000313" key="8">
    <source>
        <dbReference type="Proteomes" id="UP000176421"/>
    </source>
</evidence>
<dbReference type="PANTHER" id="PTHR43133">
    <property type="entry name" value="RNA POLYMERASE ECF-TYPE SIGMA FACTO"/>
    <property type="match status" value="1"/>
</dbReference>
<dbReference type="SUPFAM" id="SSF88659">
    <property type="entry name" value="Sigma3 and sigma4 domains of RNA polymerase sigma factors"/>
    <property type="match status" value="1"/>
</dbReference>
<evidence type="ECO:0008006" key="9">
    <source>
        <dbReference type="Google" id="ProtNLM"/>
    </source>
</evidence>
<dbReference type="Gene3D" id="1.10.10.10">
    <property type="entry name" value="Winged helix-like DNA-binding domain superfamily/Winged helix DNA-binding domain"/>
    <property type="match status" value="1"/>
</dbReference>
<keyword evidence="4" id="KW-0804">Transcription</keyword>
<sequence>MNTAFVLSGIDFVLIILYTIMDNLKEQFGQIYDQYIEKIYRFVYLKVNSQEVAEDITSKVFLNGWQSYSKNPSVQNMNAFLYRIARNSVIDYYRESDRTKLVSLESVAEFADAGTSVHDRAALSSDLEEVKFAIGKLKKDHQDVIILHYLEDMSIQEISEVLDKSLVSVRVTLHRGLKALKEQMIQEV</sequence>
<dbReference type="AlphaFoldDB" id="A0A1G2I2Z8"/>
<dbReference type="GO" id="GO:0016987">
    <property type="term" value="F:sigma factor activity"/>
    <property type="evidence" value="ECO:0007669"/>
    <property type="project" value="UniProtKB-KW"/>
</dbReference>
<reference evidence="7 8" key="1">
    <citation type="journal article" date="2016" name="Nat. Commun.">
        <title>Thousands of microbial genomes shed light on interconnected biogeochemical processes in an aquifer system.</title>
        <authorList>
            <person name="Anantharaman K."/>
            <person name="Brown C.T."/>
            <person name="Hug L.A."/>
            <person name="Sharon I."/>
            <person name="Castelle C.J."/>
            <person name="Probst A.J."/>
            <person name="Thomas B.C."/>
            <person name="Singh A."/>
            <person name="Wilkins M.J."/>
            <person name="Karaoz U."/>
            <person name="Brodie E.L."/>
            <person name="Williams K.H."/>
            <person name="Hubbard S.S."/>
            <person name="Banfield J.F."/>
        </authorList>
    </citation>
    <scope>NUCLEOTIDE SEQUENCE [LARGE SCALE GENOMIC DNA]</scope>
</reference>
<protein>
    <recommendedName>
        <fullName evidence="9">RNA polymerase sigma factor</fullName>
    </recommendedName>
</protein>
<evidence type="ECO:0000256" key="1">
    <source>
        <dbReference type="ARBA" id="ARBA00010641"/>
    </source>
</evidence>
<dbReference type="CDD" id="cd06171">
    <property type="entry name" value="Sigma70_r4"/>
    <property type="match status" value="1"/>
</dbReference>
<dbReference type="InterPro" id="IPR007627">
    <property type="entry name" value="RNA_pol_sigma70_r2"/>
</dbReference>
<dbReference type="STRING" id="1802206.A3D35_03285"/>
<evidence type="ECO:0000259" key="5">
    <source>
        <dbReference type="Pfam" id="PF04542"/>
    </source>
</evidence>
<comment type="caution">
    <text evidence="7">The sequence shown here is derived from an EMBL/GenBank/DDBJ whole genome shotgun (WGS) entry which is preliminary data.</text>
</comment>
<evidence type="ECO:0000313" key="7">
    <source>
        <dbReference type="EMBL" id="OGZ69202.1"/>
    </source>
</evidence>
<evidence type="ECO:0000256" key="2">
    <source>
        <dbReference type="ARBA" id="ARBA00023015"/>
    </source>
</evidence>
<dbReference type="GO" id="GO:0006352">
    <property type="term" value="P:DNA-templated transcription initiation"/>
    <property type="evidence" value="ECO:0007669"/>
    <property type="project" value="InterPro"/>
</dbReference>
<dbReference type="Proteomes" id="UP000176421">
    <property type="component" value="Unassembled WGS sequence"/>
</dbReference>
<evidence type="ECO:0000256" key="4">
    <source>
        <dbReference type="ARBA" id="ARBA00023163"/>
    </source>
</evidence>
<accession>A0A1G2I2Z8</accession>